<accession>A0A1I4WPZ4</accession>
<feature type="domain" description="Ionotropic glutamate receptor C-terminal" evidence="7">
    <location>
        <begin position="36"/>
        <end position="254"/>
    </location>
</feature>
<organism evidence="8 9">
    <name type="scientific">Pleomorphomonas diazotrophica</name>
    <dbReference type="NCBI Taxonomy" id="1166257"/>
    <lineage>
        <taxon>Bacteria</taxon>
        <taxon>Pseudomonadati</taxon>
        <taxon>Pseudomonadota</taxon>
        <taxon>Alphaproteobacteria</taxon>
        <taxon>Hyphomicrobiales</taxon>
        <taxon>Pleomorphomonadaceae</taxon>
        <taxon>Pleomorphomonas</taxon>
    </lineage>
</organism>
<dbReference type="Proteomes" id="UP000233491">
    <property type="component" value="Unassembled WGS sequence"/>
</dbReference>
<reference evidence="8 9" key="1">
    <citation type="submission" date="2017-12" db="EMBL/GenBank/DDBJ databases">
        <title>Anaerobic carbon monoxide metabolism by Pleomorphomonas carboxyditropha sp. nov., a new mesophilic hydrogenogenic carboxidotroph.</title>
        <authorList>
            <person name="Esquivel-Elizondo S."/>
            <person name="Krajmalnik-Brown R."/>
        </authorList>
    </citation>
    <scope>NUCLEOTIDE SEQUENCE [LARGE SCALE GENOMIC DNA]</scope>
    <source>
        <strain evidence="8 9">R5-392</strain>
    </source>
</reference>
<feature type="chain" id="PRO_5015065872" evidence="5">
    <location>
        <begin position="25"/>
        <end position="265"/>
    </location>
</feature>
<keyword evidence="2" id="KW-0813">Transport</keyword>
<dbReference type="PANTHER" id="PTHR30085:SF6">
    <property type="entry name" value="ABC TRANSPORTER GLUTAMINE-BINDING PROTEIN GLNH"/>
    <property type="match status" value="1"/>
</dbReference>
<proteinExistence type="inferred from homology"/>
<dbReference type="GO" id="GO:0005576">
    <property type="term" value="C:extracellular region"/>
    <property type="evidence" value="ECO:0007669"/>
    <property type="project" value="TreeGrafter"/>
</dbReference>
<evidence type="ECO:0000256" key="4">
    <source>
        <dbReference type="RuleBase" id="RU003744"/>
    </source>
</evidence>
<protein>
    <submittedName>
        <fullName evidence="8">Amino acid ABC transporter substrate-binding protein</fullName>
    </submittedName>
</protein>
<dbReference type="InterPro" id="IPR018313">
    <property type="entry name" value="SBP_3_CS"/>
</dbReference>
<dbReference type="SMART" id="SM00079">
    <property type="entry name" value="PBPe"/>
    <property type="match status" value="1"/>
</dbReference>
<evidence type="ECO:0000256" key="1">
    <source>
        <dbReference type="ARBA" id="ARBA00010333"/>
    </source>
</evidence>
<dbReference type="InterPro" id="IPR051455">
    <property type="entry name" value="Bact_solute-bind_prot3"/>
</dbReference>
<comment type="similarity">
    <text evidence="1 4">Belongs to the bacterial solute-binding protein 3 family.</text>
</comment>
<dbReference type="GO" id="GO:0006865">
    <property type="term" value="P:amino acid transport"/>
    <property type="evidence" value="ECO:0007669"/>
    <property type="project" value="TreeGrafter"/>
</dbReference>
<evidence type="ECO:0000256" key="3">
    <source>
        <dbReference type="ARBA" id="ARBA00022729"/>
    </source>
</evidence>
<keyword evidence="9" id="KW-1185">Reference proteome</keyword>
<dbReference type="SMART" id="SM00062">
    <property type="entry name" value="PBPb"/>
    <property type="match status" value="1"/>
</dbReference>
<dbReference type="EMBL" id="PJNW01000024">
    <property type="protein sequence ID" value="PKR87203.1"/>
    <property type="molecule type" value="Genomic_DNA"/>
</dbReference>
<feature type="domain" description="Solute-binding protein family 3/N-terminal" evidence="6">
    <location>
        <begin position="36"/>
        <end position="255"/>
    </location>
</feature>
<keyword evidence="3 5" id="KW-0732">Signal</keyword>
<dbReference type="GO" id="GO:0016020">
    <property type="term" value="C:membrane"/>
    <property type="evidence" value="ECO:0007669"/>
    <property type="project" value="InterPro"/>
</dbReference>
<evidence type="ECO:0000313" key="9">
    <source>
        <dbReference type="Proteomes" id="UP000233491"/>
    </source>
</evidence>
<evidence type="ECO:0000256" key="2">
    <source>
        <dbReference type="ARBA" id="ARBA00022448"/>
    </source>
</evidence>
<dbReference type="InterPro" id="IPR001638">
    <property type="entry name" value="Solute-binding_3/MltF_N"/>
</dbReference>
<dbReference type="GO" id="GO:0015276">
    <property type="term" value="F:ligand-gated monoatomic ion channel activity"/>
    <property type="evidence" value="ECO:0007669"/>
    <property type="project" value="InterPro"/>
</dbReference>
<dbReference type="AlphaFoldDB" id="A0A1I4WPZ4"/>
<dbReference type="OrthoDB" id="6192933at2"/>
<evidence type="ECO:0000259" key="7">
    <source>
        <dbReference type="SMART" id="SM00079"/>
    </source>
</evidence>
<evidence type="ECO:0000256" key="5">
    <source>
        <dbReference type="SAM" id="SignalP"/>
    </source>
</evidence>
<dbReference type="PROSITE" id="PS01039">
    <property type="entry name" value="SBP_BACTERIAL_3"/>
    <property type="match status" value="1"/>
</dbReference>
<dbReference type="SUPFAM" id="SSF53850">
    <property type="entry name" value="Periplasmic binding protein-like II"/>
    <property type="match status" value="1"/>
</dbReference>
<feature type="signal peptide" evidence="5">
    <location>
        <begin position="1"/>
        <end position="24"/>
    </location>
</feature>
<evidence type="ECO:0000313" key="8">
    <source>
        <dbReference type="EMBL" id="PKR87203.1"/>
    </source>
</evidence>
<dbReference type="Pfam" id="PF00497">
    <property type="entry name" value="SBP_bac_3"/>
    <property type="match status" value="1"/>
</dbReference>
<evidence type="ECO:0000259" key="6">
    <source>
        <dbReference type="SMART" id="SM00062"/>
    </source>
</evidence>
<name>A0A1I4WPZ4_9HYPH</name>
<comment type="caution">
    <text evidence="8">The sequence shown here is derived from an EMBL/GenBank/DDBJ whole genome shotgun (WGS) entry which is preliminary data.</text>
</comment>
<dbReference type="RefSeq" id="WP_101291349.1">
    <property type="nucleotide sequence ID" value="NZ_FOUQ01000019.1"/>
</dbReference>
<dbReference type="PANTHER" id="PTHR30085">
    <property type="entry name" value="AMINO ACID ABC TRANSPORTER PERMEASE"/>
    <property type="match status" value="1"/>
</dbReference>
<gene>
    <name evidence="8" type="ORF">CXZ10_21105</name>
</gene>
<dbReference type="Gene3D" id="3.40.190.10">
    <property type="entry name" value="Periplasmic binding protein-like II"/>
    <property type="match status" value="2"/>
</dbReference>
<dbReference type="GO" id="GO:0030288">
    <property type="term" value="C:outer membrane-bounded periplasmic space"/>
    <property type="evidence" value="ECO:0007669"/>
    <property type="project" value="TreeGrafter"/>
</dbReference>
<sequence length="265" mass="28271">MHRLLKTTLAAAAVCLALASTASAGSKLQEILDAGVIRIGVSLGGEPIGFRDDQNNPVGYDVDVATMLAEKLGVKPEFTDVSGDARVSMLVSNQLDLVVANTSATLARAKAVSFSIPYNRAGLRIIVQADAGITTLEGLAGKKVVVGRGTTGETFLKRAVPTAELVYTDNFSPDGVLLLKQKRVDAGIEDSSMLDYLATKEPSLVTLPGLYSNDPIGIAIAQGDPDLQRWVDMFVSDYIQSGAYEANYKKWWGEKANPPTLTPLW</sequence>
<dbReference type="InterPro" id="IPR001320">
    <property type="entry name" value="Iontro_rcpt_C"/>
</dbReference>